<sequence length="356" mass="37543">MANIAPTTLPASIPSPDEGVWHIGPFPLRAYALAIIAGIVVAIWLGSRRWQARGGSAGTVSDIAIWAVPFGIVGARIYHVITDNQLYFGEGRDPWRALQIWEGGIGIWGAIAGGALGVWIACRRRGIPMPAMADALAPGILLAQAIGRWGNWFNQELFGRPTDLPWGLEIDPGNRPAAYANAETFHPTFLYESLWAVAVALFLLWADRRFQLGHGRVLALYVAGYTLGRGFFEYLRVDPANEIFGLRVNMWVSGLLFIAAIVYFVLSARLRPGREAPETVAGTPAGAEAEEEAQEKVVAGTASETADTGAAGDASGETAGDLDSEPGSVAGDDGGAGGDGEDAGGSGDTGGEPERT</sequence>
<reference evidence="9 10" key="1">
    <citation type="submission" date="2018-06" db="EMBL/GenBank/DDBJ databases">
        <title>Phytoactinopolyspora halophila sp. nov., a novel halophilic actinomycete isolated from a saline soil in China.</title>
        <authorList>
            <person name="Tang S.-K."/>
        </authorList>
    </citation>
    <scope>NUCLEOTIDE SEQUENCE [LARGE SCALE GENOMIC DNA]</scope>
    <source>
        <strain evidence="9 10">YIM 96934</strain>
    </source>
</reference>
<evidence type="ECO:0000313" key="10">
    <source>
        <dbReference type="Proteomes" id="UP000250462"/>
    </source>
</evidence>
<name>A0A329QWZ1_9ACTN</name>
<comment type="subcellular location">
    <subcellularLocation>
        <location evidence="7">Cell membrane</location>
        <topology evidence="7">Multi-pass membrane protein</topology>
    </subcellularLocation>
</comment>
<evidence type="ECO:0000256" key="2">
    <source>
        <dbReference type="ARBA" id="ARBA00022475"/>
    </source>
</evidence>
<dbReference type="Proteomes" id="UP000250462">
    <property type="component" value="Unassembled WGS sequence"/>
</dbReference>
<evidence type="ECO:0000256" key="6">
    <source>
        <dbReference type="ARBA" id="ARBA00023136"/>
    </source>
</evidence>
<keyword evidence="2 7" id="KW-1003">Cell membrane</keyword>
<feature type="compositionally biased region" description="Low complexity" evidence="8">
    <location>
        <begin position="278"/>
        <end position="287"/>
    </location>
</feature>
<dbReference type="InterPro" id="IPR001640">
    <property type="entry name" value="Lgt"/>
</dbReference>
<keyword evidence="6 7" id="KW-0472">Membrane</keyword>
<feature type="compositionally biased region" description="Low complexity" evidence="8">
    <location>
        <begin position="296"/>
        <end position="319"/>
    </location>
</feature>
<accession>A0A329QWZ1</accession>
<feature type="transmembrane region" description="Helical" evidence="7">
    <location>
        <begin position="248"/>
        <end position="266"/>
    </location>
</feature>
<dbReference type="NCBIfam" id="TIGR00544">
    <property type="entry name" value="lgt"/>
    <property type="match status" value="1"/>
</dbReference>
<evidence type="ECO:0000256" key="8">
    <source>
        <dbReference type="SAM" id="MobiDB-lite"/>
    </source>
</evidence>
<keyword evidence="9" id="KW-0449">Lipoprotein</keyword>
<keyword evidence="5 7" id="KW-1133">Transmembrane helix</keyword>
<dbReference type="EC" id="2.5.1.145" evidence="7"/>
<comment type="caution">
    <text evidence="9">The sequence shown here is derived from an EMBL/GenBank/DDBJ whole genome shotgun (WGS) entry which is preliminary data.</text>
</comment>
<evidence type="ECO:0000256" key="1">
    <source>
        <dbReference type="ARBA" id="ARBA00007150"/>
    </source>
</evidence>
<evidence type="ECO:0000256" key="7">
    <source>
        <dbReference type="HAMAP-Rule" id="MF_01147"/>
    </source>
</evidence>
<dbReference type="UniPathway" id="UPA00664"/>
<proteinExistence type="inferred from homology"/>
<dbReference type="GO" id="GO:0042158">
    <property type="term" value="P:lipoprotein biosynthetic process"/>
    <property type="evidence" value="ECO:0007669"/>
    <property type="project" value="UniProtKB-UniRule"/>
</dbReference>
<feature type="transmembrane region" description="Helical" evidence="7">
    <location>
        <begin position="28"/>
        <end position="47"/>
    </location>
</feature>
<dbReference type="GO" id="GO:0005886">
    <property type="term" value="C:plasma membrane"/>
    <property type="evidence" value="ECO:0007669"/>
    <property type="project" value="UniProtKB-SubCell"/>
</dbReference>
<evidence type="ECO:0000313" key="9">
    <source>
        <dbReference type="EMBL" id="RAW16496.1"/>
    </source>
</evidence>
<feature type="binding site" evidence="7">
    <location>
        <position position="148"/>
    </location>
    <ligand>
        <name>a 1,2-diacyl-sn-glycero-3-phospho-(1'-sn-glycerol)</name>
        <dbReference type="ChEBI" id="CHEBI:64716"/>
    </ligand>
</feature>
<dbReference type="OrthoDB" id="871140at2"/>
<comment type="similarity">
    <text evidence="1 7">Belongs to the Lgt family.</text>
</comment>
<dbReference type="PANTHER" id="PTHR30589:SF0">
    <property type="entry name" value="PHOSPHATIDYLGLYCEROL--PROLIPOPROTEIN DIACYLGLYCERYL TRANSFERASE"/>
    <property type="match status" value="1"/>
</dbReference>
<feature type="transmembrane region" description="Helical" evidence="7">
    <location>
        <begin position="189"/>
        <end position="206"/>
    </location>
</feature>
<evidence type="ECO:0000256" key="5">
    <source>
        <dbReference type="ARBA" id="ARBA00022989"/>
    </source>
</evidence>
<dbReference type="GO" id="GO:0008961">
    <property type="term" value="F:phosphatidylglycerol-prolipoprotein diacylglyceryl transferase activity"/>
    <property type="evidence" value="ECO:0007669"/>
    <property type="project" value="UniProtKB-UniRule"/>
</dbReference>
<keyword evidence="10" id="KW-1185">Reference proteome</keyword>
<feature type="region of interest" description="Disordered" evidence="8">
    <location>
        <begin position="275"/>
        <end position="356"/>
    </location>
</feature>
<feature type="transmembrane region" description="Helical" evidence="7">
    <location>
        <begin position="98"/>
        <end position="119"/>
    </location>
</feature>
<organism evidence="9 10">
    <name type="scientific">Phytoactinopolyspora halophila</name>
    <dbReference type="NCBI Taxonomy" id="1981511"/>
    <lineage>
        <taxon>Bacteria</taxon>
        <taxon>Bacillati</taxon>
        <taxon>Actinomycetota</taxon>
        <taxon>Actinomycetes</taxon>
        <taxon>Jiangellales</taxon>
        <taxon>Jiangellaceae</taxon>
        <taxon>Phytoactinopolyspora</taxon>
    </lineage>
</organism>
<dbReference type="AlphaFoldDB" id="A0A329QWZ1"/>
<evidence type="ECO:0000256" key="4">
    <source>
        <dbReference type="ARBA" id="ARBA00022692"/>
    </source>
</evidence>
<feature type="compositionally biased region" description="Gly residues" evidence="8">
    <location>
        <begin position="332"/>
        <end position="350"/>
    </location>
</feature>
<feature type="transmembrane region" description="Helical" evidence="7">
    <location>
        <begin position="59"/>
        <end position="78"/>
    </location>
</feature>
<evidence type="ECO:0000256" key="3">
    <source>
        <dbReference type="ARBA" id="ARBA00022679"/>
    </source>
</evidence>
<comment type="function">
    <text evidence="7">Catalyzes the transfer of the diacylglyceryl group from phosphatidylglycerol to the sulfhydryl group of the N-terminal cysteine of a prolipoprotein, the first step in the formation of mature lipoproteins.</text>
</comment>
<keyword evidence="4 7" id="KW-0812">Transmembrane</keyword>
<comment type="pathway">
    <text evidence="7">Protein modification; lipoprotein biosynthesis (diacylglyceryl transfer).</text>
</comment>
<dbReference type="Pfam" id="PF01790">
    <property type="entry name" value="LGT"/>
    <property type="match status" value="1"/>
</dbReference>
<dbReference type="EMBL" id="QMIG01000004">
    <property type="protein sequence ID" value="RAW16496.1"/>
    <property type="molecule type" value="Genomic_DNA"/>
</dbReference>
<gene>
    <name evidence="7" type="primary">lgt</name>
    <name evidence="9" type="ORF">DPM12_06675</name>
</gene>
<comment type="catalytic activity">
    <reaction evidence="7">
        <text>L-cysteinyl-[prolipoprotein] + a 1,2-diacyl-sn-glycero-3-phospho-(1'-sn-glycerol) = an S-1,2-diacyl-sn-glyceryl-L-cysteinyl-[prolipoprotein] + sn-glycerol 1-phosphate + H(+)</text>
        <dbReference type="Rhea" id="RHEA:56712"/>
        <dbReference type="Rhea" id="RHEA-COMP:14679"/>
        <dbReference type="Rhea" id="RHEA-COMP:14680"/>
        <dbReference type="ChEBI" id="CHEBI:15378"/>
        <dbReference type="ChEBI" id="CHEBI:29950"/>
        <dbReference type="ChEBI" id="CHEBI:57685"/>
        <dbReference type="ChEBI" id="CHEBI:64716"/>
        <dbReference type="ChEBI" id="CHEBI:140658"/>
        <dbReference type="EC" id="2.5.1.145"/>
    </reaction>
</comment>
<keyword evidence="3 7" id="KW-0808">Transferase</keyword>
<dbReference type="HAMAP" id="MF_01147">
    <property type="entry name" value="Lgt"/>
    <property type="match status" value="1"/>
</dbReference>
<dbReference type="PROSITE" id="PS01311">
    <property type="entry name" value="LGT"/>
    <property type="match status" value="1"/>
</dbReference>
<protein>
    <recommendedName>
        <fullName evidence="7">Phosphatidylglycerol--prolipoprotein diacylglyceryl transferase</fullName>
        <ecNumber evidence="7">2.5.1.145</ecNumber>
    </recommendedName>
</protein>
<dbReference type="PANTHER" id="PTHR30589">
    <property type="entry name" value="PROLIPOPROTEIN DIACYLGLYCERYL TRANSFERASE"/>
    <property type="match status" value="1"/>
</dbReference>